<evidence type="ECO:0000256" key="4">
    <source>
        <dbReference type="ARBA" id="ARBA00040565"/>
    </source>
</evidence>
<dbReference type="AlphaFoldDB" id="A0AA35SVL6"/>
<evidence type="ECO:0000313" key="7">
    <source>
        <dbReference type="Proteomes" id="UP001174909"/>
    </source>
</evidence>
<name>A0AA35SVL6_GEOBA</name>
<comment type="caution">
    <text evidence="6">The sequence shown here is derived from an EMBL/GenBank/DDBJ whole genome shotgun (WGS) entry which is preliminary data.</text>
</comment>
<dbReference type="GO" id="GO:1990904">
    <property type="term" value="C:ribonucleoprotein complex"/>
    <property type="evidence" value="ECO:0007669"/>
    <property type="project" value="UniProtKB-KW"/>
</dbReference>
<accession>A0AA35SVL6</accession>
<dbReference type="NCBIfam" id="TIGR03953">
    <property type="entry name" value="rplD_bact"/>
    <property type="match status" value="1"/>
</dbReference>
<keyword evidence="2 6" id="KW-0689">Ribosomal protein</keyword>
<evidence type="ECO:0000256" key="3">
    <source>
        <dbReference type="ARBA" id="ARBA00023274"/>
    </source>
</evidence>
<evidence type="ECO:0000256" key="2">
    <source>
        <dbReference type="ARBA" id="ARBA00022980"/>
    </source>
</evidence>
<comment type="similarity">
    <text evidence="1">Belongs to the universal ribosomal protein uL4 family.</text>
</comment>
<dbReference type="Pfam" id="PF00573">
    <property type="entry name" value="Ribosomal_L4"/>
    <property type="match status" value="1"/>
</dbReference>
<keyword evidence="7" id="KW-1185">Reference proteome</keyword>
<evidence type="ECO:0000256" key="5">
    <source>
        <dbReference type="SAM" id="MobiDB-lite"/>
    </source>
</evidence>
<reference evidence="6" key="1">
    <citation type="submission" date="2023-03" db="EMBL/GenBank/DDBJ databases">
        <authorList>
            <person name="Steffen K."/>
            <person name="Cardenas P."/>
        </authorList>
    </citation>
    <scope>NUCLEOTIDE SEQUENCE</scope>
</reference>
<protein>
    <recommendedName>
        <fullName evidence="4">Large ribosomal subunit protein uL4m</fullName>
    </recommendedName>
</protein>
<organism evidence="6 7">
    <name type="scientific">Geodia barretti</name>
    <name type="common">Barrett's horny sponge</name>
    <dbReference type="NCBI Taxonomy" id="519541"/>
    <lineage>
        <taxon>Eukaryota</taxon>
        <taxon>Metazoa</taxon>
        <taxon>Porifera</taxon>
        <taxon>Demospongiae</taxon>
        <taxon>Heteroscleromorpha</taxon>
        <taxon>Tetractinellida</taxon>
        <taxon>Astrophorina</taxon>
        <taxon>Geodiidae</taxon>
        <taxon>Geodia</taxon>
    </lineage>
</organism>
<dbReference type="Proteomes" id="UP001174909">
    <property type="component" value="Unassembled WGS sequence"/>
</dbReference>
<keyword evidence="3" id="KW-0687">Ribonucleoprotein</keyword>
<dbReference type="InterPro" id="IPR023574">
    <property type="entry name" value="Ribosomal_uL4_dom_sf"/>
</dbReference>
<feature type="region of interest" description="Disordered" evidence="5">
    <location>
        <begin position="26"/>
        <end position="79"/>
    </location>
</feature>
<evidence type="ECO:0000313" key="6">
    <source>
        <dbReference type="EMBL" id="CAI8036703.1"/>
    </source>
</evidence>
<dbReference type="EMBL" id="CASHTH010002890">
    <property type="protein sequence ID" value="CAI8036703.1"/>
    <property type="molecule type" value="Genomic_DNA"/>
</dbReference>
<dbReference type="GO" id="GO:0005840">
    <property type="term" value="C:ribosome"/>
    <property type="evidence" value="ECO:0007669"/>
    <property type="project" value="UniProtKB-KW"/>
</dbReference>
<dbReference type="PANTHER" id="PTHR10746">
    <property type="entry name" value="50S RIBOSOMAL PROTEIN L4"/>
    <property type="match status" value="1"/>
</dbReference>
<dbReference type="Gene3D" id="3.40.1370.10">
    <property type="match status" value="1"/>
</dbReference>
<dbReference type="GO" id="GO:0006412">
    <property type="term" value="P:translation"/>
    <property type="evidence" value="ECO:0007669"/>
    <property type="project" value="InterPro"/>
</dbReference>
<dbReference type="HAMAP" id="MF_01328_B">
    <property type="entry name" value="Ribosomal_uL4_B"/>
    <property type="match status" value="1"/>
</dbReference>
<gene>
    <name evidence="6" type="ORF">GBAR_LOCUS20548</name>
</gene>
<dbReference type="InterPro" id="IPR002136">
    <property type="entry name" value="Ribosomal_uL4"/>
</dbReference>
<dbReference type="PANTHER" id="PTHR10746:SF6">
    <property type="entry name" value="LARGE RIBOSOMAL SUBUNIT PROTEIN UL4M"/>
    <property type="match status" value="1"/>
</dbReference>
<sequence>MNKRVFDIEVSDGAIYEALRNELANQRTGTAATKRRGQVRGGGRKPHRQKGTGRARAGSRRSPLWVGGGTTFGPQPRDYRHRIPRKVKRLAIRSVLTSKCRENQLMVVDGVQCPSGRTRELAATLSALSPGFKTVLVLGADDPMTKRAGRNLPSLRILSSQRLKVHELLYGDRVLLQRDAVADLNAGYGEDQRGDDDR</sequence>
<feature type="compositionally biased region" description="Basic residues" evidence="5">
    <location>
        <begin position="33"/>
        <end position="59"/>
    </location>
</feature>
<dbReference type="InterPro" id="IPR013005">
    <property type="entry name" value="Ribosomal_uL4-like"/>
</dbReference>
<proteinExistence type="inferred from homology"/>
<dbReference type="SUPFAM" id="SSF52166">
    <property type="entry name" value="Ribosomal protein L4"/>
    <property type="match status" value="1"/>
</dbReference>
<dbReference type="GO" id="GO:0003735">
    <property type="term" value="F:structural constituent of ribosome"/>
    <property type="evidence" value="ECO:0007669"/>
    <property type="project" value="InterPro"/>
</dbReference>
<evidence type="ECO:0000256" key="1">
    <source>
        <dbReference type="ARBA" id="ARBA00010528"/>
    </source>
</evidence>